<feature type="signal peptide" evidence="1">
    <location>
        <begin position="1"/>
        <end position="25"/>
    </location>
</feature>
<name>A0ABQ3B9F7_9GAMM</name>
<feature type="chain" id="PRO_5046303294" description="DUF3570 domain-containing protein" evidence="1">
    <location>
        <begin position="26"/>
        <end position="383"/>
    </location>
</feature>
<dbReference type="RefSeq" id="WP_189578457.1">
    <property type="nucleotide sequence ID" value="NZ_BMXV01000011.1"/>
</dbReference>
<reference evidence="3" key="1">
    <citation type="journal article" date="2019" name="Int. J. Syst. Evol. Microbiol.">
        <title>The Global Catalogue of Microorganisms (GCM) 10K type strain sequencing project: providing services to taxonomists for standard genome sequencing and annotation.</title>
        <authorList>
            <consortium name="The Broad Institute Genomics Platform"/>
            <consortium name="The Broad Institute Genome Sequencing Center for Infectious Disease"/>
            <person name="Wu L."/>
            <person name="Ma J."/>
        </authorList>
    </citation>
    <scope>NUCLEOTIDE SEQUENCE [LARGE SCALE GENOMIC DNA]</scope>
    <source>
        <strain evidence="3">KCTC 22280</strain>
    </source>
</reference>
<evidence type="ECO:0008006" key="4">
    <source>
        <dbReference type="Google" id="ProtNLM"/>
    </source>
</evidence>
<evidence type="ECO:0000313" key="3">
    <source>
        <dbReference type="Proteomes" id="UP000601597"/>
    </source>
</evidence>
<keyword evidence="1" id="KW-0732">Signal</keyword>
<dbReference type="InterPro" id="IPR021953">
    <property type="entry name" value="DUF3570"/>
</dbReference>
<evidence type="ECO:0000256" key="1">
    <source>
        <dbReference type="SAM" id="SignalP"/>
    </source>
</evidence>
<dbReference type="SUPFAM" id="SSF56935">
    <property type="entry name" value="Porins"/>
    <property type="match status" value="1"/>
</dbReference>
<evidence type="ECO:0000313" key="2">
    <source>
        <dbReference type="EMBL" id="GGY85846.1"/>
    </source>
</evidence>
<protein>
    <recommendedName>
        <fullName evidence="4">DUF3570 domain-containing protein</fullName>
    </recommendedName>
</protein>
<comment type="caution">
    <text evidence="2">The sequence shown here is derived from an EMBL/GenBank/DDBJ whole genome shotgun (WGS) entry which is preliminary data.</text>
</comment>
<proteinExistence type="predicted"/>
<gene>
    <name evidence="2" type="ORF">GCM10007071_36560</name>
</gene>
<dbReference type="Pfam" id="PF12094">
    <property type="entry name" value="DUF3570"/>
    <property type="match status" value="1"/>
</dbReference>
<accession>A0ABQ3B9F7</accession>
<dbReference type="EMBL" id="BMXV01000011">
    <property type="protein sequence ID" value="GGY85846.1"/>
    <property type="molecule type" value="Genomic_DNA"/>
</dbReference>
<organism evidence="2 3">
    <name type="scientific">Marinobacter zhanjiangensis</name>
    <dbReference type="NCBI Taxonomy" id="578215"/>
    <lineage>
        <taxon>Bacteria</taxon>
        <taxon>Pseudomonadati</taxon>
        <taxon>Pseudomonadota</taxon>
        <taxon>Gammaproteobacteria</taxon>
        <taxon>Pseudomonadales</taxon>
        <taxon>Marinobacteraceae</taxon>
        <taxon>Marinobacter</taxon>
    </lineage>
</organism>
<keyword evidence="3" id="KW-1185">Reference proteome</keyword>
<sequence>MAVTDRRCAAVALLILLVVTGTARTATLPEDKVDAFYHRYEGGGMTIDGPSVLVRKGMGNQVSVSGQYYVDSVSAASVDVMATASPYTEERTEYTLGADYLEGNSILSLSYTNSTENDYEANTLYLGISQEFFGNMTTVSIGYARGWDTVMEVGNDSFEAEADRQNYQLGVSQVLTPNSVMGLDLEVVTDEGFLENPYRQNRYIDPSDPTNYLYQPERYPETRTSVSAAVSGRYYLPWRASVRGRYRYFSDSWGIDAHTVEMGYVHTLGTNWTLEGGVRYYTQEQADFYSDLYDFGNSQTHLARDKEMSTFSGLTFSAGVEYQWQRIPVPGIDRLQLGLLVDYLDFSYDNFRDVTASGDYLPGQEPLYGFDAWVTRASILFEY</sequence>
<dbReference type="Proteomes" id="UP000601597">
    <property type="component" value="Unassembled WGS sequence"/>
</dbReference>